<reference evidence="2" key="1">
    <citation type="submission" date="2022-10" db="EMBL/GenBank/DDBJ databases">
        <title>Genome assembly of Pristionchus species.</title>
        <authorList>
            <person name="Yoshida K."/>
            <person name="Sommer R.J."/>
        </authorList>
    </citation>
    <scope>NUCLEOTIDE SEQUENCE [LARGE SCALE GENOMIC DNA]</scope>
    <source>
        <strain evidence="2">RS5460</strain>
    </source>
</reference>
<feature type="non-terminal residue" evidence="1">
    <location>
        <position position="108"/>
    </location>
</feature>
<organism evidence="1 2">
    <name type="scientific">Pristionchus mayeri</name>
    <dbReference type="NCBI Taxonomy" id="1317129"/>
    <lineage>
        <taxon>Eukaryota</taxon>
        <taxon>Metazoa</taxon>
        <taxon>Ecdysozoa</taxon>
        <taxon>Nematoda</taxon>
        <taxon>Chromadorea</taxon>
        <taxon>Rhabditida</taxon>
        <taxon>Rhabditina</taxon>
        <taxon>Diplogasteromorpha</taxon>
        <taxon>Diplogasteroidea</taxon>
        <taxon>Neodiplogasteridae</taxon>
        <taxon>Pristionchus</taxon>
    </lineage>
</organism>
<evidence type="ECO:0000313" key="2">
    <source>
        <dbReference type="Proteomes" id="UP001328107"/>
    </source>
</evidence>
<sequence length="108" mass="11614">CEQYTDPVSGGFRPNRCVVAWCFDCICDPDVTKPWCTCTKDFTGEYCEIAITTANPITVPTTTPVALGRCGPYNGYANMCVLKDAGATCSPKSSDPFCTCSPAWTGTF</sequence>
<dbReference type="Proteomes" id="UP001328107">
    <property type="component" value="Unassembled WGS sequence"/>
</dbReference>
<gene>
    <name evidence="1" type="ORF">PMAYCL1PPCAC_00978</name>
</gene>
<proteinExistence type="predicted"/>
<feature type="non-terminal residue" evidence="1">
    <location>
        <position position="1"/>
    </location>
</feature>
<comment type="caution">
    <text evidence="1">The sequence shown here is derived from an EMBL/GenBank/DDBJ whole genome shotgun (WGS) entry which is preliminary data.</text>
</comment>
<name>A0AAN5BZ90_9BILA</name>
<evidence type="ECO:0000313" key="1">
    <source>
        <dbReference type="EMBL" id="GMR30783.1"/>
    </source>
</evidence>
<evidence type="ECO:0008006" key="3">
    <source>
        <dbReference type="Google" id="ProtNLM"/>
    </source>
</evidence>
<dbReference type="EMBL" id="BTRK01000001">
    <property type="protein sequence ID" value="GMR30783.1"/>
    <property type="molecule type" value="Genomic_DNA"/>
</dbReference>
<keyword evidence="2" id="KW-1185">Reference proteome</keyword>
<dbReference type="AlphaFoldDB" id="A0AAN5BZ90"/>
<accession>A0AAN5BZ90</accession>
<dbReference type="SUPFAM" id="SSF57196">
    <property type="entry name" value="EGF/Laminin"/>
    <property type="match status" value="1"/>
</dbReference>
<protein>
    <recommendedName>
        <fullName evidence="3">EGF-like domain-containing protein</fullName>
    </recommendedName>
</protein>